<evidence type="ECO:0000256" key="1">
    <source>
        <dbReference type="SAM" id="MobiDB-lite"/>
    </source>
</evidence>
<keyword evidence="3" id="KW-1185">Reference proteome</keyword>
<gene>
    <name evidence="2" type="ORF">CEXT_481531</name>
</gene>
<proteinExistence type="predicted"/>
<evidence type="ECO:0000313" key="3">
    <source>
        <dbReference type="Proteomes" id="UP001054945"/>
    </source>
</evidence>
<feature type="region of interest" description="Disordered" evidence="1">
    <location>
        <begin position="72"/>
        <end position="108"/>
    </location>
</feature>
<protein>
    <submittedName>
        <fullName evidence="2">Uncharacterized protein</fullName>
    </submittedName>
</protein>
<organism evidence="2 3">
    <name type="scientific">Caerostris extrusa</name>
    <name type="common">Bark spider</name>
    <name type="synonym">Caerostris bankana</name>
    <dbReference type="NCBI Taxonomy" id="172846"/>
    <lineage>
        <taxon>Eukaryota</taxon>
        <taxon>Metazoa</taxon>
        <taxon>Ecdysozoa</taxon>
        <taxon>Arthropoda</taxon>
        <taxon>Chelicerata</taxon>
        <taxon>Arachnida</taxon>
        <taxon>Araneae</taxon>
        <taxon>Araneomorphae</taxon>
        <taxon>Entelegynae</taxon>
        <taxon>Araneoidea</taxon>
        <taxon>Araneidae</taxon>
        <taxon>Caerostris</taxon>
    </lineage>
</organism>
<reference evidence="2 3" key="1">
    <citation type="submission" date="2021-06" db="EMBL/GenBank/DDBJ databases">
        <title>Caerostris extrusa draft genome.</title>
        <authorList>
            <person name="Kono N."/>
            <person name="Arakawa K."/>
        </authorList>
    </citation>
    <scope>NUCLEOTIDE SEQUENCE [LARGE SCALE GENOMIC DNA]</scope>
</reference>
<comment type="caution">
    <text evidence="2">The sequence shown here is derived from an EMBL/GenBank/DDBJ whole genome shotgun (WGS) entry which is preliminary data.</text>
</comment>
<dbReference type="EMBL" id="BPLR01001633">
    <property type="protein sequence ID" value="GIZ03648.1"/>
    <property type="molecule type" value="Genomic_DNA"/>
</dbReference>
<accession>A0AAV4Y984</accession>
<name>A0AAV4Y984_CAEEX</name>
<sequence length="108" mass="12254">MQKENASTAREATQPSTEDAQISPRRIPPPQKRIYLTPRKNQRTKIYLEENSINRQISPEGGKRTYANIINNQNEQAHPSTNIPSKLPKPNRSRLVLHTAKTNSPGRS</sequence>
<feature type="region of interest" description="Disordered" evidence="1">
    <location>
        <begin position="1"/>
        <end position="33"/>
    </location>
</feature>
<feature type="compositionally biased region" description="Polar residues" evidence="1">
    <location>
        <begin position="72"/>
        <end position="84"/>
    </location>
</feature>
<evidence type="ECO:0000313" key="2">
    <source>
        <dbReference type="EMBL" id="GIZ03648.1"/>
    </source>
</evidence>
<feature type="compositionally biased region" description="Polar residues" evidence="1">
    <location>
        <begin position="1"/>
        <end position="20"/>
    </location>
</feature>
<dbReference type="AlphaFoldDB" id="A0AAV4Y984"/>
<dbReference type="Proteomes" id="UP001054945">
    <property type="component" value="Unassembled WGS sequence"/>
</dbReference>